<dbReference type="AlphaFoldDB" id="A0A1B8Q9R9"/>
<comment type="similarity">
    <text evidence="4">Belongs to the LptD family.</text>
</comment>
<evidence type="ECO:0000256" key="4">
    <source>
        <dbReference type="HAMAP-Rule" id="MF_01411"/>
    </source>
</evidence>
<dbReference type="STRING" id="34059.A9308_09655"/>
<dbReference type="GO" id="GO:0043165">
    <property type="term" value="P:Gram-negative-bacterium-type cell outer membrane assembly"/>
    <property type="evidence" value="ECO:0007669"/>
    <property type="project" value="UniProtKB-UniRule"/>
</dbReference>
<dbReference type="InterPro" id="IPR050218">
    <property type="entry name" value="LptD"/>
</dbReference>
<name>A0A1B8Q9R9_9GAMM</name>
<dbReference type="RefSeq" id="WP_067238201.1">
    <property type="nucleotide sequence ID" value="NZ_LZMZ01000037.1"/>
</dbReference>
<dbReference type="PANTHER" id="PTHR30189">
    <property type="entry name" value="LPS-ASSEMBLY PROTEIN"/>
    <property type="match status" value="1"/>
</dbReference>
<dbReference type="HAMAP" id="MF_01411">
    <property type="entry name" value="LPS_assembly_LptD"/>
    <property type="match status" value="1"/>
</dbReference>
<evidence type="ECO:0000256" key="2">
    <source>
        <dbReference type="ARBA" id="ARBA00023136"/>
    </source>
</evidence>
<dbReference type="EMBL" id="LZMZ01000037">
    <property type="protein sequence ID" value="OBX75869.1"/>
    <property type="molecule type" value="Genomic_DNA"/>
</dbReference>
<keyword evidence="2 4" id="KW-0472">Membrane</keyword>
<reference evidence="8 9" key="1">
    <citation type="submission" date="2016-06" db="EMBL/GenBank/DDBJ databases">
        <title>Draft genome of Moraxella atlantae CCUG 66109.</title>
        <authorList>
            <person name="Salva-Serra F."/>
            <person name="Engstrom-Jakobsson H."/>
            <person name="Thorell K."/>
            <person name="Gonzales-Siles L."/>
            <person name="Karlsson R."/>
            <person name="Boulund F."/>
            <person name="Engstrand L."/>
            <person name="Kristiansson E."/>
            <person name="Moore E."/>
        </authorList>
    </citation>
    <scope>NUCLEOTIDE SEQUENCE [LARGE SCALE GENOMIC DNA]</scope>
    <source>
        <strain evidence="8 9">CCUG 66109</strain>
    </source>
</reference>
<keyword evidence="1 4" id="KW-0732">Signal</keyword>
<evidence type="ECO:0000256" key="3">
    <source>
        <dbReference type="ARBA" id="ARBA00023237"/>
    </source>
</evidence>
<dbReference type="GO" id="GO:1990351">
    <property type="term" value="C:transporter complex"/>
    <property type="evidence" value="ECO:0007669"/>
    <property type="project" value="TreeGrafter"/>
</dbReference>
<evidence type="ECO:0000256" key="5">
    <source>
        <dbReference type="SAM" id="MobiDB-lite"/>
    </source>
</evidence>
<evidence type="ECO:0000313" key="9">
    <source>
        <dbReference type="Proteomes" id="UP000092508"/>
    </source>
</evidence>
<feature type="region of interest" description="Disordered" evidence="5">
    <location>
        <begin position="55"/>
        <end position="116"/>
    </location>
</feature>
<feature type="compositionally biased region" description="Low complexity" evidence="5">
    <location>
        <begin position="91"/>
        <end position="103"/>
    </location>
</feature>
<comment type="function">
    <text evidence="4">Together with LptE, is involved in the assembly of lipopolysaccharide (LPS) at the surface of the outer membrane.</text>
</comment>
<evidence type="ECO:0000259" key="7">
    <source>
        <dbReference type="Pfam" id="PF04453"/>
    </source>
</evidence>
<dbReference type="InterPro" id="IPR020889">
    <property type="entry name" value="LipoPS_assembly_LptD"/>
</dbReference>
<gene>
    <name evidence="4" type="primary">lptD</name>
    <name evidence="8" type="ORF">A9308_09655</name>
</gene>
<evidence type="ECO:0000256" key="1">
    <source>
        <dbReference type="ARBA" id="ARBA00022729"/>
    </source>
</evidence>
<comment type="subunit">
    <text evidence="4">Component of the lipopolysaccharide transport and assembly complex. Interacts with LptE and LptA.</text>
</comment>
<sequence length="983" mass="109474">MPVVHHLSPLTQATRRVYHADRRYTHLYRLFAVWLMMGVPMCSWAQMADDSTANRQPSVNATNHDTTAQSDGSDIAAEPVPTISTPPSPTALPTSDLDNATPATTPPTPIAASHASQPAFVAQIPQTPATPNADTTTHTDKQQASLARLATFYTRAAQAADQTANQTTDTQDRAATITAQNLTATPATADTARDNQPTAPMCYGRWVYPDASVTNFSNTNGNSNLTNLAPNQLAAQADYGYYDNADYAELSGNVHIQQGQQQINADKIAVYLSEGIAAAQGNVMLIDGNDAASTTSTEVSSTTRHQARPKTGGLITVADQLAYDINSTQATAHDVAFASVPLQAHGYAKLLNRIDNNHYQIDDAMFTTCDPANPTWRIHAQQIDVDTTNGRGQAYNATLRIKNTPVLYLPYFNFPIDSRRTSGFLIPRAGFSSDGGLQVQAPYYFNLAPNYDATLTPHIYSNRNPMLSGEFRYLTNNFGAGNITGSYLPNDREFDHQDRKSLLFKHQWQSQDNPTLSAEAIYQYVSDSAYLDDFDVLGSQTTQLNLPRRIQANYYNDYLTALAKFETFQTLDNNLTRDQAILDKDKPYYRLPQLSLHYRVPSRYVPWGDWLQVSGTSDFAYFKRPINDGSAPERSGGRLYNKLTASHSFVRDWGYVTPSVSLQHLYTQYDEESTLANGLDRNNRSQSVFVPELSIDSGLMFYKAGSPTAKLGTDGYQLLSPRLKYVYAPYRDQSDVPNFNTRLASLNFPQLYENTWFLGYDRLADNNHLTPSLNYRYIDGQGLTRLDASIGQQFYFGDIRVHLNDSNEPIHLNTSGTVVQLSAQPRNKLWLDLDGAVTDGGDLGYINTQVRYQPSAANLYNVGYIKRNANPLGQRDLSAVTASVVMPLTFKGFAENWRFLGAVQYDEERSQWSDVLAGVTYDSCCYGFSVYGRRYYDELDDSRKPKRAIMAELSLTGISNRRQGRLASLMRERVVGFDPNRDF</sequence>
<comment type="caution">
    <text evidence="4">Lacks conserved residue(s) required for the propagation of feature annotation.</text>
</comment>
<dbReference type="Proteomes" id="UP000092508">
    <property type="component" value="Unassembled WGS sequence"/>
</dbReference>
<evidence type="ECO:0000313" key="8">
    <source>
        <dbReference type="EMBL" id="OBX75869.1"/>
    </source>
</evidence>
<dbReference type="InterPro" id="IPR005653">
    <property type="entry name" value="OstA-like_N"/>
</dbReference>
<dbReference type="GO" id="GO:0009279">
    <property type="term" value="C:cell outer membrane"/>
    <property type="evidence" value="ECO:0007669"/>
    <property type="project" value="UniProtKB-SubCell"/>
</dbReference>
<comment type="caution">
    <text evidence="8">The sequence shown here is derived from an EMBL/GenBank/DDBJ whole genome shotgun (WGS) entry which is preliminary data.</text>
</comment>
<feature type="compositionally biased region" description="Polar residues" evidence="5">
    <location>
        <begin position="55"/>
        <end position="72"/>
    </location>
</feature>
<dbReference type="InterPro" id="IPR007543">
    <property type="entry name" value="LptD_C"/>
</dbReference>
<dbReference type="Gene3D" id="2.60.450.10">
    <property type="entry name" value="Lipopolysaccharide (LPS) transport protein A like domain"/>
    <property type="match status" value="1"/>
</dbReference>
<dbReference type="PANTHER" id="PTHR30189:SF1">
    <property type="entry name" value="LPS-ASSEMBLY PROTEIN LPTD"/>
    <property type="match status" value="1"/>
</dbReference>
<proteinExistence type="inferred from homology"/>
<evidence type="ECO:0000259" key="6">
    <source>
        <dbReference type="Pfam" id="PF03968"/>
    </source>
</evidence>
<dbReference type="Pfam" id="PF03968">
    <property type="entry name" value="LptD_N"/>
    <property type="match status" value="1"/>
</dbReference>
<dbReference type="GO" id="GO:0015920">
    <property type="term" value="P:lipopolysaccharide transport"/>
    <property type="evidence" value="ECO:0007669"/>
    <property type="project" value="InterPro"/>
</dbReference>
<comment type="subcellular location">
    <subcellularLocation>
        <location evidence="4">Cell outer membrane</location>
    </subcellularLocation>
</comment>
<feature type="domain" description="LptD C-terminal" evidence="7">
    <location>
        <begin position="504"/>
        <end position="888"/>
    </location>
</feature>
<feature type="domain" description="Organic solvent tolerance-like N-terminal" evidence="6">
    <location>
        <begin position="237"/>
        <end position="390"/>
    </location>
</feature>
<protein>
    <recommendedName>
        <fullName evidence="4">LPS-assembly protein LptD</fullName>
    </recommendedName>
</protein>
<organism evidence="8 9">
    <name type="scientific">Faucicola atlantae</name>
    <dbReference type="NCBI Taxonomy" id="34059"/>
    <lineage>
        <taxon>Bacteria</taxon>
        <taxon>Pseudomonadati</taxon>
        <taxon>Pseudomonadota</taxon>
        <taxon>Gammaproteobacteria</taxon>
        <taxon>Moraxellales</taxon>
        <taxon>Moraxellaceae</taxon>
        <taxon>Faucicola</taxon>
    </lineage>
</organism>
<keyword evidence="3 4" id="KW-0998">Cell outer membrane</keyword>
<accession>A0A1B8Q9R9</accession>
<dbReference type="Pfam" id="PF04453">
    <property type="entry name" value="LptD"/>
    <property type="match status" value="1"/>
</dbReference>